<name>M1PI19_DESSD</name>
<protein>
    <submittedName>
        <fullName evidence="1">Type VI secretion protein, VC_A0114 family</fullName>
    </submittedName>
</protein>
<evidence type="ECO:0000313" key="2">
    <source>
        <dbReference type="Proteomes" id="UP000011721"/>
    </source>
</evidence>
<dbReference type="NCBIfam" id="TIGR03353">
    <property type="entry name" value="VI_chp_4"/>
    <property type="match status" value="1"/>
</dbReference>
<organism evidence="1 2">
    <name type="scientific">Desulfocapsa sulfexigens (strain DSM 10523 / SB164P1)</name>
    <dbReference type="NCBI Taxonomy" id="1167006"/>
    <lineage>
        <taxon>Bacteria</taxon>
        <taxon>Pseudomonadati</taxon>
        <taxon>Thermodesulfobacteriota</taxon>
        <taxon>Desulfobulbia</taxon>
        <taxon>Desulfobulbales</taxon>
        <taxon>Desulfocapsaceae</taxon>
        <taxon>Desulfocapsa</taxon>
    </lineage>
</organism>
<dbReference type="Pfam" id="PF05936">
    <property type="entry name" value="T6SS_VasE"/>
    <property type="match status" value="1"/>
</dbReference>
<keyword evidence="2" id="KW-1185">Reference proteome</keyword>
<dbReference type="OrthoDB" id="9775333at2"/>
<reference evidence="2" key="1">
    <citation type="journal article" date="2013" name="Stand. Genomic Sci.">
        <title>Complete genome sequence of Desulfocapsa sulfexigens, a marine deltaproteobacterium specialized in disproportionating inorganic sulfur compounds.</title>
        <authorList>
            <person name="Finster K.W."/>
            <person name="Kjeldsen K.U."/>
            <person name="Kube M."/>
            <person name="Reinhardt R."/>
            <person name="Mussmann M."/>
            <person name="Amann R."/>
            <person name="Schreiber L."/>
        </authorList>
    </citation>
    <scope>NUCLEOTIDE SEQUENCE [LARGE SCALE GENOMIC DNA]</scope>
    <source>
        <strain evidence="2">DSM 10523 / SB164P1</strain>
    </source>
</reference>
<dbReference type="Proteomes" id="UP000011721">
    <property type="component" value="Chromosome"/>
</dbReference>
<proteinExistence type="predicted"/>
<accession>M1PI19</accession>
<dbReference type="EMBL" id="CP003985">
    <property type="protein sequence ID" value="AGF79245.1"/>
    <property type="molecule type" value="Genomic_DNA"/>
</dbReference>
<gene>
    <name evidence="1" type="ordered locus">UWK_02709</name>
</gene>
<dbReference type="HOGENOM" id="CLU_031690_3_1_7"/>
<dbReference type="STRING" id="1167006.UWK_02709"/>
<dbReference type="AlphaFoldDB" id="M1PI19"/>
<evidence type="ECO:0000313" key="1">
    <source>
        <dbReference type="EMBL" id="AGF79245.1"/>
    </source>
</evidence>
<dbReference type="eggNOG" id="COG3522">
    <property type="taxonomic scope" value="Bacteria"/>
</dbReference>
<dbReference type="KEGG" id="dsf:UWK_02709"/>
<dbReference type="PANTHER" id="PTHR35566">
    <property type="entry name" value="BLR3599 PROTEIN"/>
    <property type="match status" value="1"/>
</dbReference>
<dbReference type="PANTHER" id="PTHR35566:SF1">
    <property type="entry name" value="TYPE VI SECRETION SYSTEM BASEPLATE COMPONENT TSSK1"/>
    <property type="match status" value="1"/>
</dbReference>
<dbReference type="PATRIC" id="fig|1167006.5.peg.2931"/>
<dbReference type="InterPro" id="IPR010263">
    <property type="entry name" value="T6SS_TssK"/>
</dbReference>
<dbReference type="RefSeq" id="WP_015404931.1">
    <property type="nucleotide sequence ID" value="NC_020304.1"/>
</dbReference>
<sequence>MERPFFWHQGLFLQPQHFQLQDRYIQSMTMPLQTFLQPHFWGIGNLKIQDAALGNLSLQVLQGQFQFPDGSFISFPENGLIAPRSFSEDWLEGDKPLGILLGLRKWNPGGENVTILSSLDNVSDVATRFVTTTEPEEVQDLYQGGKSAQVKRLHYVLKIFWDSEEDQLGDYELIPLARILRQGEQIVRSNRFFPPCLSIKASEPLMGLVTEIRDQLASRSHLLEAYKRERGVHTAEFGAQDTIFLLALRSLNRYIPLLFQITEAQTVHPWTVYGLLRQIIGELSSFSETINVLGEHENGTVLVPPYNHRKLHTCFLSAQNVLLRLLDEITAGPEYMLPLIYDGTYFSGELSKSMFDSHNRFYLVLATEQEPNQALQSFAGLAKIGSRETLPLLIARALPGVKVKHMETPPQELPRRRGSLYFQIDHHGDLWQQVQHSNQLAIFWDEAPEDLKAELMVVGRR</sequence>